<evidence type="ECO:0000313" key="2">
    <source>
        <dbReference type="Proteomes" id="UP001589890"/>
    </source>
</evidence>
<protein>
    <submittedName>
        <fullName evidence="1">Uncharacterized protein</fullName>
    </submittedName>
</protein>
<keyword evidence="2" id="KW-1185">Reference proteome</keyword>
<dbReference type="Proteomes" id="UP001589890">
    <property type="component" value="Unassembled WGS sequence"/>
</dbReference>
<sequence length="132" mass="14481">MEYAEFLAAYKQAYGDWSNGGTADLARLRALVPQLVEADRVKAEFQLGQWESELSPEAGDRMQRATEAMARAGDPDGTAAQRIERALTGIREITAIAEESSDPNEQHAILSLNESLAMLAESLEIEAREAEQ</sequence>
<dbReference type="RefSeq" id="WP_380046842.1">
    <property type="nucleotide sequence ID" value="NZ_JBHLTC010000014.1"/>
</dbReference>
<comment type="caution">
    <text evidence="1">The sequence shown here is derived from an EMBL/GenBank/DDBJ whole genome shotgun (WGS) entry which is preliminary data.</text>
</comment>
<evidence type="ECO:0000313" key="1">
    <source>
        <dbReference type="EMBL" id="MFC0624948.1"/>
    </source>
</evidence>
<gene>
    <name evidence="1" type="ORF">ACFFGN_12795</name>
</gene>
<dbReference type="EMBL" id="JBHLTC010000014">
    <property type="protein sequence ID" value="MFC0624948.1"/>
    <property type="molecule type" value="Genomic_DNA"/>
</dbReference>
<organism evidence="1 2">
    <name type="scientific">Kribbella deserti</name>
    <dbReference type="NCBI Taxonomy" id="1926257"/>
    <lineage>
        <taxon>Bacteria</taxon>
        <taxon>Bacillati</taxon>
        <taxon>Actinomycetota</taxon>
        <taxon>Actinomycetes</taxon>
        <taxon>Propionibacteriales</taxon>
        <taxon>Kribbellaceae</taxon>
        <taxon>Kribbella</taxon>
    </lineage>
</organism>
<proteinExistence type="predicted"/>
<name>A0ABV6QL99_9ACTN</name>
<accession>A0ABV6QL99</accession>
<reference evidence="1 2" key="1">
    <citation type="submission" date="2024-09" db="EMBL/GenBank/DDBJ databases">
        <authorList>
            <person name="Sun Q."/>
            <person name="Mori K."/>
        </authorList>
    </citation>
    <scope>NUCLEOTIDE SEQUENCE [LARGE SCALE GENOMIC DNA]</scope>
    <source>
        <strain evidence="1 2">CGMCC 1.15906</strain>
    </source>
</reference>